<dbReference type="EMBL" id="LCIH01000012">
    <property type="protein sequence ID" value="KKT51444.1"/>
    <property type="molecule type" value="Genomic_DNA"/>
</dbReference>
<name>A0A0G1KU50_9BACT</name>
<reference evidence="1 2" key="1">
    <citation type="journal article" date="2015" name="Nature">
        <title>rRNA introns, odd ribosomes, and small enigmatic genomes across a large radiation of phyla.</title>
        <authorList>
            <person name="Brown C.T."/>
            <person name="Hug L.A."/>
            <person name="Thomas B.C."/>
            <person name="Sharon I."/>
            <person name="Castelle C.J."/>
            <person name="Singh A."/>
            <person name="Wilkins M.J."/>
            <person name="Williams K.H."/>
            <person name="Banfield J.F."/>
        </authorList>
    </citation>
    <scope>NUCLEOTIDE SEQUENCE [LARGE SCALE GENOMIC DNA]</scope>
</reference>
<comment type="caution">
    <text evidence="1">The sequence shown here is derived from an EMBL/GenBank/DDBJ whole genome shotgun (WGS) entry which is preliminary data.</text>
</comment>
<evidence type="ECO:0000313" key="2">
    <source>
        <dbReference type="Proteomes" id="UP000034006"/>
    </source>
</evidence>
<evidence type="ECO:0000313" key="1">
    <source>
        <dbReference type="EMBL" id="KKT51444.1"/>
    </source>
</evidence>
<dbReference type="STRING" id="1618387.UW44_C0012G0027"/>
<evidence type="ECO:0008006" key="3">
    <source>
        <dbReference type="Google" id="ProtNLM"/>
    </source>
</evidence>
<proteinExistence type="predicted"/>
<dbReference type="AlphaFoldDB" id="A0A0G1KU50"/>
<sequence length="125" mass="14586">MGKIHTENKHEKGWYRALAMVVAWLLIVSLARDVWQIRKGFDRISEANRRLLAEEAKNVALKNKMNLVQTQSFKEELIREKLNMQKEDEVLVVMPEIGSIQKPGVNVEAEYVPVWNKWWNLVASN</sequence>
<dbReference type="Proteomes" id="UP000034006">
    <property type="component" value="Unassembled WGS sequence"/>
</dbReference>
<gene>
    <name evidence="1" type="ORF">UW44_C0012G0027</name>
</gene>
<protein>
    <recommendedName>
        <fullName evidence="3">Septum formation initiator</fullName>
    </recommendedName>
</protein>
<accession>A0A0G1KU50</accession>
<organism evidence="1 2">
    <name type="scientific">Candidatus Collierbacteria bacterium GW2011_GWB2_44_22</name>
    <dbReference type="NCBI Taxonomy" id="1618387"/>
    <lineage>
        <taxon>Bacteria</taxon>
        <taxon>Candidatus Collieribacteriota</taxon>
    </lineage>
</organism>